<sequence length="107" mass="11886">LLLLFFLLPYSILKCGGKCEKTPKKQRKSSSVTRTEIDGELSSLGVRINPKKVDRGWSWSREARNSQESSSNASAKIPESGGEEEKEKGKKKKSGKKKSDSSGKKKR</sequence>
<evidence type="ECO:0000256" key="1">
    <source>
        <dbReference type="SAM" id="MobiDB-lite"/>
    </source>
</evidence>
<comment type="caution">
    <text evidence="3">The sequence shown here is derived from an EMBL/GenBank/DDBJ whole genome shotgun (WGS) entry which is preliminary data.</text>
</comment>
<organism evidence="3 4">
    <name type="scientific">Pristionchus entomophagus</name>
    <dbReference type="NCBI Taxonomy" id="358040"/>
    <lineage>
        <taxon>Eukaryota</taxon>
        <taxon>Metazoa</taxon>
        <taxon>Ecdysozoa</taxon>
        <taxon>Nematoda</taxon>
        <taxon>Chromadorea</taxon>
        <taxon>Rhabditida</taxon>
        <taxon>Rhabditina</taxon>
        <taxon>Diplogasteromorpha</taxon>
        <taxon>Diplogasteroidea</taxon>
        <taxon>Neodiplogasteridae</taxon>
        <taxon>Pristionchus</taxon>
    </lineage>
</organism>
<feature type="compositionally biased region" description="Basic and acidic residues" evidence="1">
    <location>
        <begin position="51"/>
        <end position="65"/>
    </location>
</feature>
<feature type="non-terminal residue" evidence="3">
    <location>
        <position position="1"/>
    </location>
</feature>
<feature type="compositionally biased region" description="Basic and acidic residues" evidence="1">
    <location>
        <begin position="97"/>
        <end position="107"/>
    </location>
</feature>
<gene>
    <name evidence="3" type="ORF">PENTCL1PPCAC_2940</name>
</gene>
<reference evidence="3" key="1">
    <citation type="submission" date="2023-10" db="EMBL/GenBank/DDBJ databases">
        <title>Genome assembly of Pristionchus species.</title>
        <authorList>
            <person name="Yoshida K."/>
            <person name="Sommer R.J."/>
        </authorList>
    </citation>
    <scope>NUCLEOTIDE SEQUENCE</scope>
    <source>
        <strain evidence="3">RS0144</strain>
    </source>
</reference>
<protein>
    <submittedName>
        <fullName evidence="3">Uncharacterized protein</fullName>
    </submittedName>
</protein>
<dbReference type="Proteomes" id="UP001432027">
    <property type="component" value="Unassembled WGS sequence"/>
</dbReference>
<keyword evidence="4" id="KW-1185">Reference proteome</keyword>
<proteinExistence type="predicted"/>
<dbReference type="EMBL" id="BTSX01000001">
    <property type="protein sequence ID" value="GMS80765.1"/>
    <property type="molecule type" value="Genomic_DNA"/>
</dbReference>
<evidence type="ECO:0000256" key="2">
    <source>
        <dbReference type="SAM" id="SignalP"/>
    </source>
</evidence>
<feature type="region of interest" description="Disordered" evidence="1">
    <location>
        <begin position="19"/>
        <end position="107"/>
    </location>
</feature>
<name>A0AAV5SCZ7_9BILA</name>
<feature type="signal peptide" evidence="2">
    <location>
        <begin position="1"/>
        <end position="17"/>
    </location>
</feature>
<keyword evidence="2" id="KW-0732">Signal</keyword>
<evidence type="ECO:0000313" key="3">
    <source>
        <dbReference type="EMBL" id="GMS80765.1"/>
    </source>
</evidence>
<feature type="non-terminal residue" evidence="3">
    <location>
        <position position="107"/>
    </location>
</feature>
<evidence type="ECO:0000313" key="4">
    <source>
        <dbReference type="Proteomes" id="UP001432027"/>
    </source>
</evidence>
<accession>A0AAV5SCZ7</accession>
<dbReference type="AlphaFoldDB" id="A0AAV5SCZ7"/>
<feature type="chain" id="PRO_5043383320" evidence="2">
    <location>
        <begin position="18"/>
        <end position="107"/>
    </location>
</feature>